<keyword evidence="2" id="KW-1185">Reference proteome</keyword>
<dbReference type="STRING" id="1008305.A4H02_07215"/>
<dbReference type="AlphaFoldDB" id="A0A1E3G1G7"/>
<protein>
    <submittedName>
        <fullName evidence="1">Uncharacterized protein</fullName>
    </submittedName>
</protein>
<evidence type="ECO:0000313" key="1">
    <source>
        <dbReference type="EMBL" id="ODN30085.1"/>
    </source>
</evidence>
<dbReference type="EMBL" id="LWAF01000011">
    <property type="protein sequence ID" value="ODN30085.1"/>
    <property type="molecule type" value="Genomic_DNA"/>
</dbReference>
<name>A0A1E3G1G7_9BACT</name>
<comment type="caution">
    <text evidence="1">The sequence shown here is derived from an EMBL/GenBank/DDBJ whole genome shotgun (WGS) entry which is preliminary data.</text>
</comment>
<organism evidence="1 2">
    <name type="scientific">Fervidobacterium thailandense</name>
    <dbReference type="NCBI Taxonomy" id="1008305"/>
    <lineage>
        <taxon>Bacteria</taxon>
        <taxon>Thermotogati</taxon>
        <taxon>Thermotogota</taxon>
        <taxon>Thermotogae</taxon>
        <taxon>Thermotogales</taxon>
        <taxon>Fervidobacteriaceae</taxon>
        <taxon>Fervidobacterium</taxon>
    </lineage>
</organism>
<evidence type="ECO:0000313" key="2">
    <source>
        <dbReference type="Proteomes" id="UP000094570"/>
    </source>
</evidence>
<gene>
    <name evidence="1" type="ORF">A4H02_07215</name>
</gene>
<reference evidence="2" key="1">
    <citation type="submission" date="2016-04" db="EMBL/GenBank/DDBJ databases">
        <title>The genome sequence project of a novel Fervidobacterium isolate from a hot spring in Thailand.</title>
        <authorList>
            <person name="Gonzalez J.M."/>
            <person name="Cuecas A."/>
            <person name="Kanoksilapatham W."/>
        </authorList>
    </citation>
    <scope>NUCLEOTIDE SEQUENCE [LARGE SCALE GENOMIC DNA]</scope>
    <source>
        <strain evidence="2">FC2004</strain>
    </source>
</reference>
<dbReference type="Proteomes" id="UP000094570">
    <property type="component" value="Unassembled WGS sequence"/>
</dbReference>
<proteinExistence type="predicted"/>
<accession>A0A1E3G1G7</accession>
<sequence length="101" mass="11443">MLISILLLTMFIVPIAKGFNVSLDGYIFEAALYAGLWKTELHKNYISESLCELRTPSLKIIRRQSEPCLKGLYIVPFHYVKAGTFYSGRTVEPILFKIGGK</sequence>